<gene>
    <name evidence="2" type="ordered locus">Acid345_1487</name>
</gene>
<feature type="chain" id="PRO_5004191505" description="Lipoprotein" evidence="1">
    <location>
        <begin position="22"/>
        <end position="161"/>
    </location>
</feature>
<dbReference type="HOGENOM" id="CLU_1641539_0_0_0"/>
<evidence type="ECO:0000256" key="1">
    <source>
        <dbReference type="SAM" id="SignalP"/>
    </source>
</evidence>
<reference evidence="2 3" key="1">
    <citation type="journal article" date="2009" name="Appl. Environ. Microbiol.">
        <title>Three genomes from the phylum Acidobacteria provide insight into the lifestyles of these microorganisms in soils.</title>
        <authorList>
            <person name="Ward N.L."/>
            <person name="Challacombe J.F."/>
            <person name="Janssen P.H."/>
            <person name="Henrissat B."/>
            <person name="Coutinho P.M."/>
            <person name="Wu M."/>
            <person name="Xie G."/>
            <person name="Haft D.H."/>
            <person name="Sait M."/>
            <person name="Badger J."/>
            <person name="Barabote R.D."/>
            <person name="Bradley B."/>
            <person name="Brettin T.S."/>
            <person name="Brinkac L.M."/>
            <person name="Bruce D."/>
            <person name="Creasy T."/>
            <person name="Daugherty S.C."/>
            <person name="Davidsen T.M."/>
            <person name="DeBoy R.T."/>
            <person name="Detter J.C."/>
            <person name="Dodson R.J."/>
            <person name="Durkin A.S."/>
            <person name="Ganapathy A."/>
            <person name="Gwinn-Giglio M."/>
            <person name="Han C.S."/>
            <person name="Khouri H."/>
            <person name="Kiss H."/>
            <person name="Kothari S.P."/>
            <person name="Madupu R."/>
            <person name="Nelson K.E."/>
            <person name="Nelson W.C."/>
            <person name="Paulsen I."/>
            <person name="Penn K."/>
            <person name="Ren Q."/>
            <person name="Rosovitz M.J."/>
            <person name="Selengut J.D."/>
            <person name="Shrivastava S."/>
            <person name="Sullivan S.A."/>
            <person name="Tapia R."/>
            <person name="Thompson L.S."/>
            <person name="Watkins K.L."/>
            <person name="Yang Q."/>
            <person name="Yu C."/>
            <person name="Zafar N."/>
            <person name="Zhou L."/>
            <person name="Kuske C.R."/>
        </authorList>
    </citation>
    <scope>NUCLEOTIDE SEQUENCE [LARGE SCALE GENOMIC DNA]</scope>
    <source>
        <strain evidence="2 3">Ellin345</strain>
    </source>
</reference>
<protein>
    <recommendedName>
        <fullName evidence="4">Lipoprotein</fullName>
    </recommendedName>
</protein>
<dbReference type="EnsemblBacteria" id="ABF40489">
    <property type="protein sequence ID" value="ABF40489"/>
    <property type="gene ID" value="Acid345_1487"/>
</dbReference>
<dbReference type="EMBL" id="CP000360">
    <property type="protein sequence ID" value="ABF40489.1"/>
    <property type="molecule type" value="Genomic_DNA"/>
</dbReference>
<dbReference type="STRING" id="204669.Acid345_1487"/>
<organism evidence="2 3">
    <name type="scientific">Koribacter versatilis (strain Ellin345)</name>
    <dbReference type="NCBI Taxonomy" id="204669"/>
    <lineage>
        <taxon>Bacteria</taxon>
        <taxon>Pseudomonadati</taxon>
        <taxon>Acidobacteriota</taxon>
        <taxon>Terriglobia</taxon>
        <taxon>Terriglobales</taxon>
        <taxon>Candidatus Korobacteraceae</taxon>
        <taxon>Candidatus Korobacter</taxon>
    </lineage>
</organism>
<keyword evidence="1" id="KW-0732">Signal</keyword>
<accession>Q1IRL1</accession>
<evidence type="ECO:0000313" key="2">
    <source>
        <dbReference type="EMBL" id="ABF40489.1"/>
    </source>
</evidence>
<evidence type="ECO:0008006" key="4">
    <source>
        <dbReference type="Google" id="ProtNLM"/>
    </source>
</evidence>
<dbReference type="Proteomes" id="UP000002432">
    <property type="component" value="Chromosome"/>
</dbReference>
<name>Q1IRL1_KORVE</name>
<feature type="signal peptide" evidence="1">
    <location>
        <begin position="1"/>
        <end position="21"/>
    </location>
</feature>
<keyword evidence="3" id="KW-1185">Reference proteome</keyword>
<evidence type="ECO:0000313" key="3">
    <source>
        <dbReference type="Proteomes" id="UP000002432"/>
    </source>
</evidence>
<proteinExistence type="predicted"/>
<dbReference type="AlphaFoldDB" id="Q1IRL1"/>
<dbReference type="KEGG" id="aba:Acid345_1487"/>
<sequence>MRLWTSFILSILLLCAACALAQAPAKPAAKDCDDLRIKYAPIEQKYADRLVVEPNSDQRPNGETRTSPQHTRWVLAVAPDYSKAGPWTTNIWVGEGDTQTTVRLILKEHEGFSIQWLNEKLLYGSVSWSKSLNTVFIFDAETKKFLYREMEDASEMGEACE</sequence>
<dbReference type="RefSeq" id="WP_011522291.1">
    <property type="nucleotide sequence ID" value="NC_008009.1"/>
</dbReference>